<feature type="domain" description="Neprosin PEP catalytic" evidence="2">
    <location>
        <begin position="161"/>
        <end position="413"/>
    </location>
</feature>
<keyword evidence="4" id="KW-1185">Reference proteome</keyword>
<keyword evidence="1" id="KW-0732">Signal</keyword>
<reference evidence="3" key="2">
    <citation type="submission" date="2020-10" db="EMBL/GenBank/DDBJ databases">
        <authorList>
            <person name="Scholz U."/>
            <person name="Mascher M."/>
            <person name="Fiebig A."/>
        </authorList>
    </citation>
    <scope>NUCLEOTIDE SEQUENCE [LARGE SCALE GENOMIC DNA]</scope>
    <source>
        <strain evidence="3">cv. Morex</strain>
    </source>
</reference>
<dbReference type="AlphaFoldDB" id="A0A8I6YEY1"/>
<dbReference type="Gene3D" id="3.90.1320.10">
    <property type="entry name" value="Outer-capsid protein sigma 3, large lobe"/>
    <property type="match status" value="1"/>
</dbReference>
<evidence type="ECO:0000313" key="3">
    <source>
        <dbReference type="EnsemblPlants" id="HORVU.MOREX.r3.5HG0535220.1"/>
    </source>
</evidence>
<evidence type="ECO:0000256" key="1">
    <source>
        <dbReference type="SAM" id="SignalP"/>
    </source>
</evidence>
<evidence type="ECO:0000259" key="2">
    <source>
        <dbReference type="PROSITE" id="PS52045"/>
    </source>
</evidence>
<reference evidence="3" key="3">
    <citation type="submission" date="2022-01" db="UniProtKB">
        <authorList>
            <consortium name="EnsemblPlants"/>
        </authorList>
    </citation>
    <scope>IDENTIFICATION</scope>
    <source>
        <strain evidence="3">subsp. vulgare</strain>
    </source>
</reference>
<dbReference type="PANTHER" id="PTHR31589">
    <property type="entry name" value="PROTEIN, PUTATIVE (DUF239)-RELATED-RELATED"/>
    <property type="match status" value="1"/>
</dbReference>
<sequence length="415" mass="46320">MAATRACLVALVVALTFVFLEGLAAAATANPEGRAQRRREVRSLLRRLNKPPLATIQSVDGDIIDCVHISKQPAFDHPLLKNHTIQMQPAYNPGGMYDKSNIAPHRIAQTWHQNGKCPENTIPIRRTKYEDLLRASSTRRYGKKRPESIANLNSVNEPVTPNISTGHQHAIAYAQVDNYHGTKATFNLWKPTIGRDNDFSLTQLWITGGSYRGNDLNTIEAGWQVYPDLYKDRNTRLFVYWTRDAYHQTTGCYNLQCPGFIQTNNQIALGGSISPTSTYGGAQYDIDILVWKDKVGGNWWLQVGGYYVGYWPSFIFSYLQNSASSVQWGGEVYSPDVGQTSTHMGSGHFPNEGFRQASYIRNIQVVDTSNSLIPPSDVGLIARHNNSYNVQSGIYGSDWGIYIYYGGPGKNINSP</sequence>
<dbReference type="InterPro" id="IPR053168">
    <property type="entry name" value="Glutamic_endopeptidase"/>
</dbReference>
<accession>A0A8I6YEY1</accession>
<dbReference type="InterPro" id="IPR025521">
    <property type="entry name" value="Neprosin_propep"/>
</dbReference>
<dbReference type="Gramene" id="HORVU.MOREX.r3.5HG0535220.1">
    <property type="protein sequence ID" value="HORVU.MOREX.r3.5HG0535220.1"/>
    <property type="gene ID" value="HORVU.MOREX.r3.5HG0535220"/>
</dbReference>
<proteinExistence type="predicted"/>
<dbReference type="InterPro" id="IPR004314">
    <property type="entry name" value="Neprosin"/>
</dbReference>
<feature type="signal peptide" evidence="1">
    <location>
        <begin position="1"/>
        <end position="26"/>
    </location>
</feature>
<dbReference type="EnsemblPlants" id="HORVU.MOREX.r3.5HG0535220.1">
    <property type="protein sequence ID" value="HORVU.MOREX.r3.5HG0535220.1"/>
    <property type="gene ID" value="HORVU.MOREX.r3.5HG0535220"/>
</dbReference>
<dbReference type="PANTHER" id="PTHR31589:SF231">
    <property type="entry name" value="OS01G0973100 PROTEIN"/>
    <property type="match status" value="1"/>
</dbReference>
<reference evidence="4" key="1">
    <citation type="journal article" date="2012" name="Nature">
        <title>A physical, genetic and functional sequence assembly of the barley genome.</title>
        <authorList>
            <consortium name="The International Barley Genome Sequencing Consortium"/>
            <person name="Mayer K.F."/>
            <person name="Waugh R."/>
            <person name="Brown J.W."/>
            <person name="Schulman A."/>
            <person name="Langridge P."/>
            <person name="Platzer M."/>
            <person name="Fincher G.B."/>
            <person name="Muehlbauer G.J."/>
            <person name="Sato K."/>
            <person name="Close T.J."/>
            <person name="Wise R.P."/>
            <person name="Stein N."/>
        </authorList>
    </citation>
    <scope>NUCLEOTIDE SEQUENCE [LARGE SCALE GENOMIC DNA]</scope>
    <source>
        <strain evidence="4">cv. Morex</strain>
    </source>
</reference>
<dbReference type="SMR" id="A0A8I6YEY1"/>
<dbReference type="PROSITE" id="PS52045">
    <property type="entry name" value="NEPROSIN_PEP_CD"/>
    <property type="match status" value="1"/>
</dbReference>
<dbReference type="Pfam" id="PF03080">
    <property type="entry name" value="Neprosin"/>
    <property type="match status" value="1"/>
</dbReference>
<protein>
    <recommendedName>
        <fullName evidence="2">Neprosin PEP catalytic domain-containing protein</fullName>
    </recommendedName>
</protein>
<dbReference type="Pfam" id="PF14365">
    <property type="entry name" value="Neprosin_AP"/>
    <property type="match status" value="1"/>
</dbReference>
<dbReference type="Proteomes" id="UP000011116">
    <property type="component" value="Chromosome 5H"/>
</dbReference>
<evidence type="ECO:0000313" key="4">
    <source>
        <dbReference type="Proteomes" id="UP000011116"/>
    </source>
</evidence>
<organism evidence="3 4">
    <name type="scientific">Hordeum vulgare subsp. vulgare</name>
    <name type="common">Domesticated barley</name>
    <dbReference type="NCBI Taxonomy" id="112509"/>
    <lineage>
        <taxon>Eukaryota</taxon>
        <taxon>Viridiplantae</taxon>
        <taxon>Streptophyta</taxon>
        <taxon>Embryophyta</taxon>
        <taxon>Tracheophyta</taxon>
        <taxon>Spermatophyta</taxon>
        <taxon>Magnoliopsida</taxon>
        <taxon>Liliopsida</taxon>
        <taxon>Poales</taxon>
        <taxon>Poaceae</taxon>
        <taxon>BOP clade</taxon>
        <taxon>Pooideae</taxon>
        <taxon>Triticodae</taxon>
        <taxon>Triticeae</taxon>
        <taxon>Hordeinae</taxon>
        <taxon>Hordeum</taxon>
    </lineage>
</organism>
<name>A0A8I6YEY1_HORVV</name>
<feature type="chain" id="PRO_5035219792" description="Neprosin PEP catalytic domain-containing protein" evidence="1">
    <location>
        <begin position="27"/>
        <end position="415"/>
    </location>
</feature>